<gene>
    <name evidence="7 11" type="primary">murD</name>
    <name evidence="11" type="ORF">ENQ77_02955</name>
    <name evidence="12" type="ORF">ENU66_05070</name>
</gene>
<dbReference type="EC" id="6.3.2.9" evidence="7 8"/>
<evidence type="ECO:0000256" key="2">
    <source>
        <dbReference type="ARBA" id="ARBA00004752"/>
    </source>
</evidence>
<keyword evidence="4 7" id="KW-0436">Ligase</keyword>
<reference evidence="11" key="1">
    <citation type="journal article" date="2020" name="mSystems">
        <title>Genome- and Community-Level Interaction Insights into Carbon Utilization and Element Cycling Functions of Hydrothermarchaeota in Hydrothermal Sediment.</title>
        <authorList>
            <person name="Zhou Z."/>
            <person name="Liu Y."/>
            <person name="Xu W."/>
            <person name="Pan J."/>
            <person name="Luo Z.H."/>
            <person name="Li M."/>
        </authorList>
    </citation>
    <scope>NUCLEOTIDE SEQUENCE [LARGE SCALE GENOMIC DNA]</scope>
    <source>
        <strain evidence="11">SpSt-34</strain>
        <strain evidence="12">SpSt-69</strain>
    </source>
</reference>
<keyword evidence="7 8" id="KW-0133">Cell shape</keyword>
<dbReference type="InterPro" id="IPR013221">
    <property type="entry name" value="Mur_ligase_cen"/>
</dbReference>
<keyword evidence="7 8" id="KW-0573">Peptidoglycan synthesis</keyword>
<evidence type="ECO:0000256" key="6">
    <source>
        <dbReference type="ARBA" id="ARBA00022840"/>
    </source>
</evidence>
<protein>
    <recommendedName>
        <fullName evidence="7 8">UDP-N-acetylmuramoylalanine--D-glutamate ligase</fullName>
        <ecNumber evidence="7 8">6.3.2.9</ecNumber>
    </recommendedName>
    <alternativeName>
        <fullName evidence="7">D-glutamic acid-adding enzyme</fullName>
    </alternativeName>
    <alternativeName>
        <fullName evidence="7">UDP-N-acetylmuramoyl-L-alanyl-D-glutamate synthetase</fullName>
    </alternativeName>
</protein>
<evidence type="ECO:0000256" key="7">
    <source>
        <dbReference type="HAMAP-Rule" id="MF_00639"/>
    </source>
</evidence>
<evidence type="ECO:0000259" key="10">
    <source>
        <dbReference type="Pfam" id="PF08245"/>
    </source>
</evidence>
<keyword evidence="7 8" id="KW-0961">Cell wall biogenesis/degradation</keyword>
<dbReference type="InterPro" id="IPR036565">
    <property type="entry name" value="Mur-like_cat_sf"/>
</dbReference>
<dbReference type="AlphaFoldDB" id="A0A7C2PK28"/>
<comment type="catalytic activity">
    <reaction evidence="7 8">
        <text>UDP-N-acetyl-alpha-D-muramoyl-L-alanine + D-glutamate + ATP = UDP-N-acetyl-alpha-D-muramoyl-L-alanyl-D-glutamate + ADP + phosphate + H(+)</text>
        <dbReference type="Rhea" id="RHEA:16429"/>
        <dbReference type="ChEBI" id="CHEBI:15378"/>
        <dbReference type="ChEBI" id="CHEBI:29986"/>
        <dbReference type="ChEBI" id="CHEBI:30616"/>
        <dbReference type="ChEBI" id="CHEBI:43474"/>
        <dbReference type="ChEBI" id="CHEBI:83898"/>
        <dbReference type="ChEBI" id="CHEBI:83900"/>
        <dbReference type="ChEBI" id="CHEBI:456216"/>
        <dbReference type="EC" id="6.3.2.9"/>
    </reaction>
</comment>
<dbReference type="GO" id="GO:0005737">
    <property type="term" value="C:cytoplasm"/>
    <property type="evidence" value="ECO:0007669"/>
    <property type="project" value="UniProtKB-SubCell"/>
</dbReference>
<dbReference type="UniPathway" id="UPA00219"/>
<sequence>MKERISIEKFEGKRISIIGCGKSGIEAALALLKCRARVFVSEIAEIKEEYKNILIENNIEFEEKGHTKKVLNSDLIIVSPGVKPNIEILQKAREQRIEILSELEVGYQLTIGKYIAVTGTNGKSTVTELTFSLMKDFDNQVYIAGNIGDPLSMYAFNHGIFVLEVSSFQLKMIKEFKPDMATILNIDQDHMDWHADFEDYVKSKARIFENQDEKDLLILNYDDPVVRPLKNQARSRVIFVSLEEKVPEGAYFDKGSGWVILREQGKETYLFHAEDLKIKGLHNVFNATVSSLFALNFGIPVDVIRERLKNFKGLPHRIEFVLEKNGVKFYDDSKGTNPHAVEWALKGFKEPIILIMGGEDKDLDFKPLINTVKSHCKHIIAIGKAKPKIVATFSPYVPVSEARDMKEAVERSYELAEPGDVVLLSPGCASFDMFKNYKERGDVFQYWVRKIAKEN</sequence>
<evidence type="ECO:0000313" key="12">
    <source>
        <dbReference type="EMBL" id="HGL17678.1"/>
    </source>
</evidence>
<dbReference type="GO" id="GO:0008764">
    <property type="term" value="F:UDP-N-acetylmuramoylalanine-D-glutamate ligase activity"/>
    <property type="evidence" value="ECO:0007669"/>
    <property type="project" value="UniProtKB-UniRule"/>
</dbReference>
<accession>A0A7C2PK28</accession>
<feature type="binding site" evidence="7">
    <location>
        <begin position="119"/>
        <end position="125"/>
    </location>
    <ligand>
        <name>ATP</name>
        <dbReference type="ChEBI" id="CHEBI:30616"/>
    </ligand>
</feature>
<organism evidence="11">
    <name type="scientific">candidate division WOR-3 bacterium</name>
    <dbReference type="NCBI Taxonomy" id="2052148"/>
    <lineage>
        <taxon>Bacteria</taxon>
        <taxon>Bacteria division WOR-3</taxon>
    </lineage>
</organism>
<dbReference type="Pfam" id="PF02875">
    <property type="entry name" value="Mur_ligase_C"/>
    <property type="match status" value="1"/>
</dbReference>
<comment type="subcellular location">
    <subcellularLocation>
        <location evidence="1 7 8">Cytoplasm</location>
    </subcellularLocation>
</comment>
<dbReference type="SUPFAM" id="SSF53244">
    <property type="entry name" value="MurD-like peptide ligases, peptide-binding domain"/>
    <property type="match status" value="1"/>
</dbReference>
<evidence type="ECO:0000256" key="8">
    <source>
        <dbReference type="RuleBase" id="RU003664"/>
    </source>
</evidence>
<proteinExistence type="inferred from homology"/>
<feature type="domain" description="Mur ligase central" evidence="10">
    <location>
        <begin position="117"/>
        <end position="291"/>
    </location>
</feature>
<dbReference type="NCBIfam" id="TIGR01087">
    <property type="entry name" value="murD"/>
    <property type="match status" value="1"/>
</dbReference>
<dbReference type="Pfam" id="PF21377">
    <property type="entry name" value="MurD_N"/>
    <property type="match status" value="1"/>
</dbReference>
<dbReference type="EMBL" id="DTDJ01000032">
    <property type="protein sequence ID" value="HGL17678.1"/>
    <property type="molecule type" value="Genomic_DNA"/>
</dbReference>
<evidence type="ECO:0000259" key="9">
    <source>
        <dbReference type="Pfam" id="PF02875"/>
    </source>
</evidence>
<dbReference type="Pfam" id="PF08245">
    <property type="entry name" value="Mur_ligase_M"/>
    <property type="match status" value="1"/>
</dbReference>
<comment type="similarity">
    <text evidence="7">Belongs to the MurCDEF family.</text>
</comment>
<keyword evidence="6 7" id="KW-0067">ATP-binding</keyword>
<dbReference type="PANTHER" id="PTHR43692:SF1">
    <property type="entry name" value="UDP-N-ACETYLMURAMOYLALANINE--D-GLUTAMATE LIGASE"/>
    <property type="match status" value="1"/>
</dbReference>
<dbReference type="GO" id="GO:0071555">
    <property type="term" value="P:cell wall organization"/>
    <property type="evidence" value="ECO:0007669"/>
    <property type="project" value="UniProtKB-KW"/>
</dbReference>
<dbReference type="Gene3D" id="3.90.190.20">
    <property type="entry name" value="Mur ligase, C-terminal domain"/>
    <property type="match status" value="1"/>
</dbReference>
<dbReference type="PANTHER" id="PTHR43692">
    <property type="entry name" value="UDP-N-ACETYLMURAMOYLALANINE--D-GLUTAMATE LIGASE"/>
    <property type="match status" value="1"/>
</dbReference>
<evidence type="ECO:0000256" key="5">
    <source>
        <dbReference type="ARBA" id="ARBA00022741"/>
    </source>
</evidence>
<feature type="domain" description="Mur ligase C-terminal" evidence="9">
    <location>
        <begin position="316"/>
        <end position="426"/>
    </location>
</feature>
<dbReference type="EMBL" id="DSOL01000083">
    <property type="protein sequence ID" value="HEN27619.1"/>
    <property type="molecule type" value="Genomic_DNA"/>
</dbReference>
<evidence type="ECO:0000256" key="1">
    <source>
        <dbReference type="ARBA" id="ARBA00004496"/>
    </source>
</evidence>
<keyword evidence="7 8" id="KW-0132">Cell division</keyword>
<name>A0A7C2PK28_UNCW3</name>
<dbReference type="InterPro" id="IPR005762">
    <property type="entry name" value="MurD"/>
</dbReference>
<dbReference type="Gene3D" id="3.40.1190.10">
    <property type="entry name" value="Mur-like, catalytic domain"/>
    <property type="match status" value="1"/>
</dbReference>
<dbReference type="SUPFAM" id="SSF51984">
    <property type="entry name" value="MurCD N-terminal domain"/>
    <property type="match status" value="1"/>
</dbReference>
<comment type="pathway">
    <text evidence="2 7 8">Cell wall biogenesis; peptidoglycan biosynthesis.</text>
</comment>
<dbReference type="Gene3D" id="3.40.50.720">
    <property type="entry name" value="NAD(P)-binding Rossmann-like Domain"/>
    <property type="match status" value="1"/>
</dbReference>
<dbReference type="GO" id="GO:0005524">
    <property type="term" value="F:ATP binding"/>
    <property type="evidence" value="ECO:0007669"/>
    <property type="project" value="UniProtKB-UniRule"/>
</dbReference>
<comment type="caution">
    <text evidence="11">The sequence shown here is derived from an EMBL/GenBank/DDBJ whole genome shotgun (WGS) entry which is preliminary data.</text>
</comment>
<evidence type="ECO:0000256" key="4">
    <source>
        <dbReference type="ARBA" id="ARBA00022598"/>
    </source>
</evidence>
<evidence type="ECO:0000256" key="3">
    <source>
        <dbReference type="ARBA" id="ARBA00022490"/>
    </source>
</evidence>
<dbReference type="InterPro" id="IPR004101">
    <property type="entry name" value="Mur_ligase_C"/>
</dbReference>
<dbReference type="InterPro" id="IPR036615">
    <property type="entry name" value="Mur_ligase_C_dom_sf"/>
</dbReference>
<dbReference type="GO" id="GO:0008360">
    <property type="term" value="P:regulation of cell shape"/>
    <property type="evidence" value="ECO:0007669"/>
    <property type="project" value="UniProtKB-KW"/>
</dbReference>
<keyword evidence="5 7" id="KW-0547">Nucleotide-binding</keyword>
<evidence type="ECO:0000313" key="11">
    <source>
        <dbReference type="EMBL" id="HEN27619.1"/>
    </source>
</evidence>
<dbReference type="HAMAP" id="MF_00639">
    <property type="entry name" value="MurD"/>
    <property type="match status" value="1"/>
</dbReference>
<keyword evidence="7 8" id="KW-0131">Cell cycle</keyword>
<comment type="function">
    <text evidence="7 8">Cell wall formation. Catalyzes the addition of glutamate to the nucleotide precursor UDP-N-acetylmuramoyl-L-alanine (UMA).</text>
</comment>
<keyword evidence="3 7" id="KW-0963">Cytoplasm</keyword>
<dbReference type="GO" id="GO:0009252">
    <property type="term" value="P:peptidoglycan biosynthetic process"/>
    <property type="evidence" value="ECO:0007669"/>
    <property type="project" value="UniProtKB-UniRule"/>
</dbReference>
<dbReference type="SUPFAM" id="SSF53623">
    <property type="entry name" value="MurD-like peptide ligases, catalytic domain"/>
    <property type="match status" value="1"/>
</dbReference>
<dbReference type="GO" id="GO:0051301">
    <property type="term" value="P:cell division"/>
    <property type="evidence" value="ECO:0007669"/>
    <property type="project" value="UniProtKB-KW"/>
</dbReference>